<accession>A0AAN9PTP7</accession>
<proteinExistence type="predicted"/>
<evidence type="ECO:0000313" key="1">
    <source>
        <dbReference type="EMBL" id="KAK7309752.1"/>
    </source>
</evidence>
<name>A0AAN9PTP7_CLITE</name>
<reference evidence="1 2" key="1">
    <citation type="submission" date="2024-01" db="EMBL/GenBank/DDBJ databases">
        <title>The genomes of 5 underutilized Papilionoideae crops provide insights into root nodulation and disease resistance.</title>
        <authorList>
            <person name="Yuan L."/>
        </authorList>
    </citation>
    <scope>NUCLEOTIDE SEQUENCE [LARGE SCALE GENOMIC DNA]</scope>
    <source>
        <strain evidence="1">LY-2023</strain>
        <tissue evidence="1">Leaf</tissue>
    </source>
</reference>
<comment type="caution">
    <text evidence="1">The sequence shown here is derived from an EMBL/GenBank/DDBJ whole genome shotgun (WGS) entry which is preliminary data.</text>
</comment>
<organism evidence="1 2">
    <name type="scientific">Clitoria ternatea</name>
    <name type="common">Butterfly pea</name>
    <dbReference type="NCBI Taxonomy" id="43366"/>
    <lineage>
        <taxon>Eukaryota</taxon>
        <taxon>Viridiplantae</taxon>
        <taxon>Streptophyta</taxon>
        <taxon>Embryophyta</taxon>
        <taxon>Tracheophyta</taxon>
        <taxon>Spermatophyta</taxon>
        <taxon>Magnoliopsida</taxon>
        <taxon>eudicotyledons</taxon>
        <taxon>Gunneridae</taxon>
        <taxon>Pentapetalae</taxon>
        <taxon>rosids</taxon>
        <taxon>fabids</taxon>
        <taxon>Fabales</taxon>
        <taxon>Fabaceae</taxon>
        <taxon>Papilionoideae</taxon>
        <taxon>50 kb inversion clade</taxon>
        <taxon>NPAAA clade</taxon>
        <taxon>indigoferoid/millettioid clade</taxon>
        <taxon>Phaseoleae</taxon>
        <taxon>Clitoria</taxon>
    </lineage>
</organism>
<keyword evidence="2" id="KW-1185">Reference proteome</keyword>
<dbReference type="AlphaFoldDB" id="A0AAN9PTP7"/>
<sequence>MRCSNQTFLSEQRNLLTCLRNCEMGKLEAKAPFMLQLVLARFCRSLLLAYVVAEQFEVSLSGLVAVGVTASALTLELDPKTS</sequence>
<gene>
    <name evidence="1" type="ORF">RJT34_06728</name>
</gene>
<protein>
    <submittedName>
        <fullName evidence="1">Uncharacterized protein</fullName>
    </submittedName>
</protein>
<dbReference type="Proteomes" id="UP001359559">
    <property type="component" value="Unassembled WGS sequence"/>
</dbReference>
<evidence type="ECO:0000313" key="2">
    <source>
        <dbReference type="Proteomes" id="UP001359559"/>
    </source>
</evidence>
<dbReference type="EMBL" id="JAYKXN010000002">
    <property type="protein sequence ID" value="KAK7309752.1"/>
    <property type="molecule type" value="Genomic_DNA"/>
</dbReference>